<dbReference type="EMBL" id="CP144697">
    <property type="protein sequence ID" value="WVZ14217.1"/>
    <property type="molecule type" value="Genomic_DNA"/>
</dbReference>
<feature type="region of interest" description="Disordered" evidence="2">
    <location>
        <begin position="1"/>
        <end position="77"/>
    </location>
</feature>
<sequence>MARKKLLKAGEGTSSSATATGSANVTLTTLSKVTEDVKVAQPKAIRTKPKRKAAEKTPSPPKRQKTKGPLLTGPLDPQAHVSDLLQYNLTPEERAPFKGMTPSESYNMAYELMARASVCMNYAAGTTKPLLVTELETATDKVNELTKSNAALTARIEELTKAVEGARIKSKTALEASRKEVVSLQSSIDTLQADLRTANSLNDELLRDKEAIITEQDDLLKDKSTWEDEVCRVRELGFQQGIGQCHYFFNTLLEHPQFDIMKIYMDGALVDLVDSSSLAIEAPSPAQPTVVTDAAKDPPLVQPTAETDVANQF</sequence>
<keyword evidence="1" id="KW-0175">Coiled coil</keyword>
<keyword evidence="4" id="KW-1185">Reference proteome</keyword>
<reference evidence="3 4" key="1">
    <citation type="journal article" date="2023" name="Life. Sci Alliance">
        <title>Evolutionary insights into 3D genome organization and epigenetic landscape of Vigna mungo.</title>
        <authorList>
            <person name="Junaid A."/>
            <person name="Singh B."/>
            <person name="Bhatia S."/>
        </authorList>
    </citation>
    <scope>NUCLEOTIDE SEQUENCE [LARGE SCALE GENOMIC DNA]</scope>
    <source>
        <strain evidence="3">Urdbean</strain>
    </source>
</reference>
<protein>
    <submittedName>
        <fullName evidence="3">Uncharacterized protein</fullName>
    </submittedName>
</protein>
<evidence type="ECO:0000313" key="3">
    <source>
        <dbReference type="EMBL" id="WVZ14217.1"/>
    </source>
</evidence>
<name>A0AAQ3NS85_VIGMU</name>
<gene>
    <name evidence="3" type="ORF">V8G54_011783</name>
</gene>
<proteinExistence type="predicted"/>
<evidence type="ECO:0000256" key="2">
    <source>
        <dbReference type="SAM" id="MobiDB-lite"/>
    </source>
</evidence>
<accession>A0AAQ3NS85</accession>
<organism evidence="3 4">
    <name type="scientific">Vigna mungo</name>
    <name type="common">Black gram</name>
    <name type="synonym">Phaseolus mungo</name>
    <dbReference type="NCBI Taxonomy" id="3915"/>
    <lineage>
        <taxon>Eukaryota</taxon>
        <taxon>Viridiplantae</taxon>
        <taxon>Streptophyta</taxon>
        <taxon>Embryophyta</taxon>
        <taxon>Tracheophyta</taxon>
        <taxon>Spermatophyta</taxon>
        <taxon>Magnoliopsida</taxon>
        <taxon>eudicotyledons</taxon>
        <taxon>Gunneridae</taxon>
        <taxon>Pentapetalae</taxon>
        <taxon>rosids</taxon>
        <taxon>fabids</taxon>
        <taxon>Fabales</taxon>
        <taxon>Fabaceae</taxon>
        <taxon>Papilionoideae</taxon>
        <taxon>50 kb inversion clade</taxon>
        <taxon>NPAAA clade</taxon>
        <taxon>indigoferoid/millettioid clade</taxon>
        <taxon>Phaseoleae</taxon>
        <taxon>Vigna</taxon>
    </lineage>
</organism>
<dbReference type="Proteomes" id="UP001374535">
    <property type="component" value="Chromosome 4"/>
</dbReference>
<evidence type="ECO:0000313" key="4">
    <source>
        <dbReference type="Proteomes" id="UP001374535"/>
    </source>
</evidence>
<feature type="coiled-coil region" evidence="1">
    <location>
        <begin position="135"/>
        <end position="208"/>
    </location>
</feature>
<evidence type="ECO:0000256" key="1">
    <source>
        <dbReference type="SAM" id="Coils"/>
    </source>
</evidence>
<feature type="compositionally biased region" description="Low complexity" evidence="2">
    <location>
        <begin position="9"/>
        <end position="23"/>
    </location>
</feature>
<dbReference type="AlphaFoldDB" id="A0AAQ3NS85"/>